<proteinExistence type="predicted"/>
<dbReference type="PANTHER" id="PTHR10937">
    <property type="entry name" value="GLUCOSAMINE--FRUCTOSE-6-PHOSPHATE AMINOTRANSFERASE, ISOMERIZING"/>
    <property type="match status" value="1"/>
</dbReference>
<dbReference type="PANTHER" id="PTHR10937:SF0">
    <property type="entry name" value="GLUTAMINE--FRUCTOSE-6-PHOSPHATE TRANSAMINASE (ISOMERIZING)"/>
    <property type="match status" value="1"/>
</dbReference>
<protein>
    <submittedName>
        <fullName evidence="1">Glutamine-fructose-6-phosphate transaminase (Isomerizing)s</fullName>
    </submittedName>
</protein>
<name>A0A1D6IR81_MAIZE</name>
<dbReference type="AlphaFoldDB" id="A0A1D6IR81"/>
<accession>A0A1D6IR81</accession>
<organism evidence="1">
    <name type="scientific">Zea mays</name>
    <name type="common">Maize</name>
    <dbReference type="NCBI Taxonomy" id="4577"/>
    <lineage>
        <taxon>Eukaryota</taxon>
        <taxon>Viridiplantae</taxon>
        <taxon>Streptophyta</taxon>
        <taxon>Embryophyta</taxon>
        <taxon>Tracheophyta</taxon>
        <taxon>Spermatophyta</taxon>
        <taxon>Magnoliopsida</taxon>
        <taxon>Liliopsida</taxon>
        <taxon>Poales</taxon>
        <taxon>Poaceae</taxon>
        <taxon>PACMAD clade</taxon>
        <taxon>Panicoideae</taxon>
        <taxon>Andropogonodae</taxon>
        <taxon>Andropogoneae</taxon>
        <taxon>Tripsacinae</taxon>
        <taxon>Zea</taxon>
    </lineage>
</organism>
<dbReference type="IntAct" id="A0A1D6IR81">
    <property type="interactions" value="2"/>
</dbReference>
<dbReference type="Gene3D" id="3.40.50.10490">
    <property type="entry name" value="Glucose-6-phosphate isomerase like protein, domain 1"/>
    <property type="match status" value="1"/>
</dbReference>
<dbReference type="SUPFAM" id="SSF53697">
    <property type="entry name" value="SIS domain"/>
    <property type="match status" value="1"/>
</dbReference>
<evidence type="ECO:0000313" key="1">
    <source>
        <dbReference type="EMBL" id="AQK38779.1"/>
    </source>
</evidence>
<gene>
    <name evidence="1" type="ORF">ZEAMMB73_Zm00001d023263</name>
</gene>
<dbReference type="EMBL" id="CM000786">
    <property type="protein sequence ID" value="AQK38779.1"/>
    <property type="molecule type" value="Genomic_DNA"/>
</dbReference>
<dbReference type="ExpressionAtlas" id="A0A1D6IR81">
    <property type="expression patterns" value="baseline and differential"/>
</dbReference>
<dbReference type="InterPro" id="IPR046348">
    <property type="entry name" value="SIS_dom_sf"/>
</dbReference>
<sequence length="235" mass="25553">MTAINIQNPRLLIKEMEVGGEVLDTPRGAYGTSPWPICCDRMKDGGVLVGGLKEYLKTIRRCRKGWVLFYWLWNKLQCCLSCKTLFVEELTAPDNLAGIYKSNSSNGDDGVGYRIRPIIYLLELEGKLSSVDLTTFQLAGAGFPPLALQQAAVGDPAAPLAQGDAADSDVLEGGRHRAAVCPSGSCRVIEVPEVACCLQPVINIIPLQLLAYNLTVLQGFDVDQPRNLEKSVTTQ</sequence>
<dbReference type="SMR" id="A0A1D6IR81"/>
<dbReference type="GO" id="GO:1901135">
    <property type="term" value="P:carbohydrate derivative metabolic process"/>
    <property type="evidence" value="ECO:0007669"/>
    <property type="project" value="InterPro"/>
</dbReference>
<dbReference type="STRING" id="4577.A0A1D6IR81"/>
<dbReference type="InParanoid" id="A0A1D6IR81"/>
<dbReference type="GO" id="GO:0097367">
    <property type="term" value="F:carbohydrate derivative binding"/>
    <property type="evidence" value="ECO:0007669"/>
    <property type="project" value="InterPro"/>
</dbReference>
<reference evidence="1" key="1">
    <citation type="submission" date="2015-12" db="EMBL/GenBank/DDBJ databases">
        <title>Update maize B73 reference genome by single molecule sequencing technologies.</title>
        <authorList>
            <consortium name="Maize Genome Sequencing Project"/>
            <person name="Ware D."/>
        </authorList>
    </citation>
    <scope>NUCLEOTIDE SEQUENCE</scope>
    <source>
        <tissue evidence="1">Seedling</tissue>
    </source>
</reference>